<feature type="domain" description="Thioredoxin" evidence="4">
    <location>
        <begin position="1"/>
        <end position="91"/>
    </location>
</feature>
<comment type="caution">
    <text evidence="5">The sequence shown here is derived from an EMBL/GenBank/DDBJ whole genome shotgun (WGS) entry which is preliminary data.</text>
</comment>
<dbReference type="Gene3D" id="3.40.30.10">
    <property type="entry name" value="Glutaredoxin"/>
    <property type="match status" value="1"/>
</dbReference>
<evidence type="ECO:0000256" key="2">
    <source>
        <dbReference type="ARBA" id="ARBA00023157"/>
    </source>
</evidence>
<reference evidence="5 6" key="1">
    <citation type="submission" date="2023-03" db="EMBL/GenBank/DDBJ databases">
        <title>Bacillus Genome Sequencing.</title>
        <authorList>
            <person name="Dunlap C."/>
        </authorList>
    </citation>
    <scope>NUCLEOTIDE SEQUENCE [LARGE SCALE GENOMIC DNA]</scope>
    <source>
        <strain evidence="5 6">B-41290</strain>
    </source>
</reference>
<evidence type="ECO:0000313" key="5">
    <source>
        <dbReference type="EMBL" id="MEC0276822.1"/>
    </source>
</evidence>
<dbReference type="GO" id="GO:0005737">
    <property type="term" value="C:cytoplasm"/>
    <property type="evidence" value="ECO:0007669"/>
    <property type="project" value="TreeGrafter"/>
</dbReference>
<dbReference type="CDD" id="cd02947">
    <property type="entry name" value="TRX_family"/>
    <property type="match status" value="1"/>
</dbReference>
<keyword evidence="2" id="KW-1015">Disulfide bond</keyword>
<dbReference type="SUPFAM" id="SSF52833">
    <property type="entry name" value="Thioredoxin-like"/>
    <property type="match status" value="1"/>
</dbReference>
<dbReference type="PANTHER" id="PTHR45663">
    <property type="entry name" value="GEO12009P1"/>
    <property type="match status" value="1"/>
</dbReference>
<organism evidence="5 6">
    <name type="scientific">Peribacillus castrilensis</name>
    <dbReference type="NCBI Taxonomy" id="2897690"/>
    <lineage>
        <taxon>Bacteria</taxon>
        <taxon>Bacillati</taxon>
        <taxon>Bacillota</taxon>
        <taxon>Bacilli</taxon>
        <taxon>Bacillales</taxon>
        <taxon>Bacillaceae</taxon>
        <taxon>Peribacillus</taxon>
    </lineage>
</organism>
<keyword evidence="3" id="KW-0676">Redox-active center</keyword>
<name>A0AAW9NLV4_9BACI</name>
<gene>
    <name evidence="5" type="ORF">P4706_27925</name>
</gene>
<evidence type="ECO:0000259" key="4">
    <source>
        <dbReference type="PROSITE" id="PS51352"/>
    </source>
</evidence>
<dbReference type="InterPro" id="IPR036249">
    <property type="entry name" value="Thioredoxin-like_sf"/>
</dbReference>
<dbReference type="EMBL" id="JARNBH010000042">
    <property type="protein sequence ID" value="MEC0276822.1"/>
    <property type="molecule type" value="Genomic_DNA"/>
</dbReference>
<keyword evidence="6" id="KW-1185">Reference proteome</keyword>
<evidence type="ECO:0000313" key="6">
    <source>
        <dbReference type="Proteomes" id="UP001307168"/>
    </source>
</evidence>
<dbReference type="Proteomes" id="UP001307168">
    <property type="component" value="Unassembled WGS sequence"/>
</dbReference>
<dbReference type="AlphaFoldDB" id="A0AAW9NLV4"/>
<evidence type="ECO:0000256" key="1">
    <source>
        <dbReference type="ARBA" id="ARBA00008987"/>
    </source>
</evidence>
<evidence type="ECO:0000256" key="3">
    <source>
        <dbReference type="ARBA" id="ARBA00023284"/>
    </source>
</evidence>
<dbReference type="GO" id="GO:0015035">
    <property type="term" value="F:protein-disulfide reductase activity"/>
    <property type="evidence" value="ECO:0007669"/>
    <property type="project" value="TreeGrafter"/>
</dbReference>
<dbReference type="PANTHER" id="PTHR45663:SF11">
    <property type="entry name" value="GEO12009P1"/>
    <property type="match status" value="1"/>
</dbReference>
<comment type="similarity">
    <text evidence="1">Belongs to the thioredoxin family.</text>
</comment>
<protein>
    <submittedName>
        <fullName evidence="5">Thioredoxin domain-containing protein</fullName>
    </submittedName>
</protein>
<dbReference type="PROSITE" id="PS51352">
    <property type="entry name" value="THIOREDOXIN_2"/>
    <property type="match status" value="1"/>
</dbReference>
<dbReference type="InterPro" id="IPR013766">
    <property type="entry name" value="Thioredoxin_domain"/>
</dbReference>
<proteinExistence type="inferred from homology"/>
<sequence>MYKLIDIYQTECGICKMMNPTIERIKEDYEGRIEVEKVNLDEPHEIDYKEEYSIMSTPTFVFLKEDGSVDCQASGYFPYEELASMCDKLLEGGKEQYDA</sequence>
<dbReference type="RefSeq" id="WP_367408363.1">
    <property type="nucleotide sequence ID" value="NZ_JARNBH010000042.1"/>
</dbReference>
<accession>A0AAW9NLV4</accession>
<dbReference type="Pfam" id="PF00085">
    <property type="entry name" value="Thioredoxin"/>
    <property type="match status" value="1"/>
</dbReference>